<organism evidence="6 7">
    <name type="scientific">Lutimaribacter marinistellae</name>
    <dbReference type="NCBI Taxonomy" id="1820329"/>
    <lineage>
        <taxon>Bacteria</taxon>
        <taxon>Pseudomonadati</taxon>
        <taxon>Pseudomonadota</taxon>
        <taxon>Alphaproteobacteria</taxon>
        <taxon>Rhodobacterales</taxon>
        <taxon>Roseobacteraceae</taxon>
        <taxon>Lutimaribacter</taxon>
    </lineage>
</organism>
<dbReference type="PROSITE" id="PS50931">
    <property type="entry name" value="HTH_LYSR"/>
    <property type="match status" value="1"/>
</dbReference>
<gene>
    <name evidence="6" type="ORF">ACFORG_10275</name>
</gene>
<name>A0ABV7TFR8_9RHOB</name>
<dbReference type="InterPro" id="IPR058163">
    <property type="entry name" value="LysR-type_TF_proteobact-type"/>
</dbReference>
<dbReference type="EMBL" id="JBHRXI010000010">
    <property type="protein sequence ID" value="MFC3614145.1"/>
    <property type="molecule type" value="Genomic_DNA"/>
</dbReference>
<evidence type="ECO:0000256" key="2">
    <source>
        <dbReference type="ARBA" id="ARBA00023015"/>
    </source>
</evidence>
<evidence type="ECO:0000313" key="6">
    <source>
        <dbReference type="EMBL" id="MFC3614145.1"/>
    </source>
</evidence>
<dbReference type="SUPFAM" id="SSF46785">
    <property type="entry name" value="Winged helix' DNA-binding domain"/>
    <property type="match status" value="1"/>
</dbReference>
<reference evidence="7" key="1">
    <citation type="journal article" date="2019" name="Int. J. Syst. Evol. Microbiol.">
        <title>The Global Catalogue of Microorganisms (GCM) 10K type strain sequencing project: providing services to taxonomists for standard genome sequencing and annotation.</title>
        <authorList>
            <consortium name="The Broad Institute Genomics Platform"/>
            <consortium name="The Broad Institute Genome Sequencing Center for Infectious Disease"/>
            <person name="Wu L."/>
            <person name="Ma J."/>
        </authorList>
    </citation>
    <scope>NUCLEOTIDE SEQUENCE [LARGE SCALE GENOMIC DNA]</scope>
    <source>
        <strain evidence="7">KCTC 42911</strain>
    </source>
</reference>
<keyword evidence="7" id="KW-1185">Reference proteome</keyword>
<accession>A0ABV7TFR8</accession>
<dbReference type="InterPro" id="IPR036388">
    <property type="entry name" value="WH-like_DNA-bd_sf"/>
</dbReference>
<evidence type="ECO:0000256" key="4">
    <source>
        <dbReference type="ARBA" id="ARBA00023163"/>
    </source>
</evidence>
<dbReference type="Gene3D" id="1.10.10.10">
    <property type="entry name" value="Winged helix-like DNA-binding domain superfamily/Winged helix DNA-binding domain"/>
    <property type="match status" value="1"/>
</dbReference>
<dbReference type="InterPro" id="IPR000847">
    <property type="entry name" value="LysR_HTH_N"/>
</dbReference>
<evidence type="ECO:0000256" key="1">
    <source>
        <dbReference type="ARBA" id="ARBA00009437"/>
    </source>
</evidence>
<dbReference type="InterPro" id="IPR036390">
    <property type="entry name" value="WH_DNA-bd_sf"/>
</dbReference>
<evidence type="ECO:0000313" key="7">
    <source>
        <dbReference type="Proteomes" id="UP001595629"/>
    </source>
</evidence>
<sequence length="308" mass="34226">MDDLNELRAFLRVAESGSFAEAARLTGQSTSSISKAVRRLEEKLGVKLLSRTTRSLSRTSEGERLVASARLILDEVDAVESAFNDSAEDPRGKLVISAPEAFGRAWMTERVLAFMARHENVEIELQFDDRIVDLVTEGIDLAIRTGSLGNSPNLIARRFFDDKIHTCAAPAYLEKTGVPQTLKDLDRFRAVYYRNQNTGRLIPFRFKVGDESVPKSIETVLVANSIHTLEQAGAAGLGLVQLPGFIARRSICEGRLVEVLSEFRSPLFRNFIVYPERRLVPPRVRAFADFLIADPPTVPEVPEQGGIK</sequence>
<dbReference type="Proteomes" id="UP001595629">
    <property type="component" value="Unassembled WGS sequence"/>
</dbReference>
<dbReference type="PANTHER" id="PTHR30537:SF5">
    <property type="entry name" value="HTH-TYPE TRANSCRIPTIONAL ACTIVATOR TTDR-RELATED"/>
    <property type="match status" value="1"/>
</dbReference>
<keyword evidence="3" id="KW-0238">DNA-binding</keyword>
<keyword evidence="2" id="KW-0805">Transcription regulation</keyword>
<evidence type="ECO:0000259" key="5">
    <source>
        <dbReference type="PROSITE" id="PS50931"/>
    </source>
</evidence>
<comment type="similarity">
    <text evidence="1">Belongs to the LysR transcriptional regulatory family.</text>
</comment>
<dbReference type="Gene3D" id="3.40.190.290">
    <property type="match status" value="1"/>
</dbReference>
<protein>
    <submittedName>
        <fullName evidence="6">LysR family transcriptional regulator</fullName>
    </submittedName>
</protein>
<evidence type="ECO:0000256" key="3">
    <source>
        <dbReference type="ARBA" id="ARBA00023125"/>
    </source>
</evidence>
<dbReference type="SUPFAM" id="SSF53850">
    <property type="entry name" value="Periplasmic binding protein-like II"/>
    <property type="match status" value="1"/>
</dbReference>
<proteinExistence type="inferred from homology"/>
<dbReference type="CDD" id="cd08422">
    <property type="entry name" value="PBP2_CrgA_like"/>
    <property type="match status" value="1"/>
</dbReference>
<comment type="caution">
    <text evidence="6">The sequence shown here is derived from an EMBL/GenBank/DDBJ whole genome shotgun (WGS) entry which is preliminary data.</text>
</comment>
<dbReference type="InterPro" id="IPR005119">
    <property type="entry name" value="LysR_subst-bd"/>
</dbReference>
<dbReference type="Pfam" id="PF03466">
    <property type="entry name" value="LysR_substrate"/>
    <property type="match status" value="1"/>
</dbReference>
<dbReference type="RefSeq" id="WP_386735334.1">
    <property type="nucleotide sequence ID" value="NZ_JBHRXI010000010.1"/>
</dbReference>
<dbReference type="PANTHER" id="PTHR30537">
    <property type="entry name" value="HTH-TYPE TRANSCRIPTIONAL REGULATOR"/>
    <property type="match status" value="1"/>
</dbReference>
<feature type="domain" description="HTH lysR-type" evidence="5">
    <location>
        <begin position="1"/>
        <end position="59"/>
    </location>
</feature>
<dbReference type="Pfam" id="PF00126">
    <property type="entry name" value="HTH_1"/>
    <property type="match status" value="1"/>
</dbReference>
<keyword evidence="4" id="KW-0804">Transcription</keyword>